<dbReference type="EMBL" id="JXTI01000001">
    <property type="protein sequence ID" value="KWX15912.1"/>
    <property type="molecule type" value="Genomic_DNA"/>
</dbReference>
<protein>
    <submittedName>
        <fullName evidence="1">Nucleolar protein required for biogenesis of the60S ribosomal subunit</fullName>
    </submittedName>
</protein>
<gene>
    <name evidence="1" type="ORF">QR46_0051</name>
</gene>
<organism evidence="1 2">
    <name type="scientific">Giardia duodenalis assemblage B</name>
    <dbReference type="NCBI Taxonomy" id="1394984"/>
    <lineage>
        <taxon>Eukaryota</taxon>
        <taxon>Metamonada</taxon>
        <taxon>Diplomonadida</taxon>
        <taxon>Hexamitidae</taxon>
        <taxon>Giardiinae</taxon>
        <taxon>Giardia</taxon>
    </lineage>
</organism>
<accession>A0A132P1R1</accession>
<comment type="caution">
    <text evidence="1">The sequence shown here is derived from an EMBL/GenBank/DDBJ whole genome shotgun (WGS) entry which is preliminary data.</text>
</comment>
<evidence type="ECO:0000313" key="1">
    <source>
        <dbReference type="EMBL" id="KWX15912.1"/>
    </source>
</evidence>
<name>A0A132P1R1_GIAIN</name>
<evidence type="ECO:0000313" key="2">
    <source>
        <dbReference type="Proteomes" id="UP000070089"/>
    </source>
</evidence>
<proteinExistence type="predicted"/>
<dbReference type="Proteomes" id="UP000070089">
    <property type="component" value="Unassembled WGS sequence"/>
</dbReference>
<reference evidence="1 2" key="1">
    <citation type="journal article" date="2015" name="Mol. Biochem. Parasitol.">
        <title>Identification of polymorphic genes for use in assemblage B genotyping assays through comparative genomics of multiple assemblage B Giardia duodenalis isolates.</title>
        <authorList>
            <person name="Wielinga C."/>
            <person name="Thompson R.C."/>
            <person name="Monis P."/>
            <person name="Ryan U."/>
        </authorList>
    </citation>
    <scope>NUCLEOTIDE SEQUENCE [LARGE SCALE GENOMIC DNA]</scope>
    <source>
        <strain evidence="1 2">BAH15c1</strain>
    </source>
</reference>
<sequence>MMRALLYAAFLERLAPQDSELVDNIKALEINCRSDFINMGVGYHLVSYASHLQLLH</sequence>
<dbReference type="VEuPathDB" id="GiardiaDB:QR46_0051"/>
<dbReference type="AlphaFoldDB" id="A0A132P1R1"/>